<accession>A0A6H1UDT9</accession>
<evidence type="ECO:0000313" key="1">
    <source>
        <dbReference type="EMBL" id="QIZ76503.1"/>
    </source>
</evidence>
<name>A0A6H1UDT9_9GAMM</name>
<reference evidence="1 2" key="1">
    <citation type="submission" date="2020-04" db="EMBL/GenBank/DDBJ databases">
        <title>Ferrimonas sp. S7 isolated from sea water.</title>
        <authorList>
            <person name="Bae S.S."/>
            <person name="Baek K."/>
        </authorList>
    </citation>
    <scope>NUCLEOTIDE SEQUENCE [LARGE SCALE GENOMIC DNA]</scope>
    <source>
        <strain evidence="1 2">S7</strain>
    </source>
</reference>
<dbReference type="InterPro" id="IPR021284">
    <property type="entry name" value="DUF2750"/>
</dbReference>
<keyword evidence="2" id="KW-1185">Reference proteome</keyword>
<dbReference type="RefSeq" id="WP_168659765.1">
    <property type="nucleotide sequence ID" value="NZ_CP051180.1"/>
</dbReference>
<evidence type="ECO:0000313" key="2">
    <source>
        <dbReference type="Proteomes" id="UP000501602"/>
    </source>
</evidence>
<dbReference type="AlphaFoldDB" id="A0A6H1UDT9"/>
<dbReference type="KEGG" id="fes:HER31_06290"/>
<organism evidence="1 2">
    <name type="scientific">Ferrimonas lipolytica</name>
    <dbReference type="NCBI Taxonomy" id="2724191"/>
    <lineage>
        <taxon>Bacteria</taxon>
        <taxon>Pseudomonadati</taxon>
        <taxon>Pseudomonadota</taxon>
        <taxon>Gammaproteobacteria</taxon>
        <taxon>Alteromonadales</taxon>
        <taxon>Ferrimonadaceae</taxon>
        <taxon>Ferrimonas</taxon>
    </lineage>
</organism>
<proteinExistence type="predicted"/>
<gene>
    <name evidence="1" type="ORF">HER31_06290</name>
</gene>
<dbReference type="EMBL" id="CP051180">
    <property type="protein sequence ID" value="QIZ76503.1"/>
    <property type="molecule type" value="Genomic_DNA"/>
</dbReference>
<dbReference type="Proteomes" id="UP000501602">
    <property type="component" value="Chromosome"/>
</dbReference>
<protein>
    <submittedName>
        <fullName evidence="1">DUF2750 domain-containing protein</fullName>
    </submittedName>
</protein>
<sequence length="116" mass="12724">MSASETNLANFTAAVIEARQLWVLSAGDEYVVVDSIEFENTDVMPLFSAQANAQALCVEDWSEYKAVAVAIDDFFDEWLPSLDEDGVLVGIDWNADLTGEETDPFTLAKLLADKEA</sequence>
<dbReference type="Pfam" id="PF11042">
    <property type="entry name" value="DUF2750"/>
    <property type="match status" value="1"/>
</dbReference>